<accession>A0A3F2RFK4</accession>
<feature type="domain" description="Glycoside hydrolase family 5 C-terminal" evidence="5">
    <location>
        <begin position="163"/>
        <end position="247"/>
    </location>
</feature>
<protein>
    <recommendedName>
        <fullName evidence="5">Glycoside hydrolase family 5 C-terminal domain-containing protein</fullName>
    </recommendedName>
</protein>
<proteinExistence type="inferred from homology"/>
<evidence type="ECO:0000313" key="6">
    <source>
        <dbReference type="EMBL" id="RLN48216.1"/>
    </source>
</evidence>
<evidence type="ECO:0000256" key="1">
    <source>
        <dbReference type="ARBA" id="ARBA00005641"/>
    </source>
</evidence>
<name>A0A3F2RFK4_9STRA</name>
<sequence length="286" mass="32212">MGISTSYNIVYDKFTLPEDVNYFNGSSPVLDHKLQSVRSDLFACESRDESAQDEVLIMWEQLTEEARMALNDVDNFGRADVPFSEENFLDSLDHTTTTTQTTMKETHMHPSEPAEHQTTVKKTQTSTTGFDGVHKTIQKKTYVHTTESGEEIAVDLKDANAARPHARKVAGSMVTSEFATSTSVFVFEYLSKAVETEPTEIFVPYVHYPGGYRITASDGHCAIEKYEGYDIIRHEHDNHGHKHRLVVERRTVKSEAKTSQFTWTGHSNLPVYIALGAAIVTPYLAW</sequence>
<feature type="region of interest" description="Disordered" evidence="4">
    <location>
        <begin position="107"/>
        <end position="128"/>
    </location>
</feature>
<dbReference type="PANTHER" id="PTHR31308">
    <property type="match status" value="1"/>
</dbReference>
<evidence type="ECO:0000313" key="7">
    <source>
        <dbReference type="EMBL" id="RLN54033.1"/>
    </source>
</evidence>
<evidence type="ECO:0000256" key="2">
    <source>
        <dbReference type="ARBA" id="ARBA00022801"/>
    </source>
</evidence>
<dbReference type="GO" id="GO:0008422">
    <property type="term" value="F:beta-glucosidase activity"/>
    <property type="evidence" value="ECO:0007669"/>
    <property type="project" value="TreeGrafter"/>
</dbReference>
<evidence type="ECO:0000256" key="3">
    <source>
        <dbReference type="ARBA" id="ARBA00023295"/>
    </source>
</evidence>
<dbReference type="GO" id="GO:1901135">
    <property type="term" value="P:carbohydrate derivative metabolic process"/>
    <property type="evidence" value="ECO:0007669"/>
    <property type="project" value="UniProtKB-ARBA"/>
</dbReference>
<dbReference type="InterPro" id="IPR041036">
    <property type="entry name" value="GH5_C"/>
</dbReference>
<dbReference type="Proteomes" id="UP000277300">
    <property type="component" value="Unassembled WGS sequence"/>
</dbReference>
<dbReference type="EMBL" id="MBDO02000554">
    <property type="protein sequence ID" value="RLN54033.1"/>
    <property type="molecule type" value="Genomic_DNA"/>
</dbReference>
<dbReference type="OrthoDB" id="1887033at2759"/>
<dbReference type="InterPro" id="IPR052066">
    <property type="entry name" value="Glycosphingolipid_Hydrolases"/>
</dbReference>
<evidence type="ECO:0000313" key="9">
    <source>
        <dbReference type="Proteomes" id="UP000284657"/>
    </source>
</evidence>
<organism evidence="7 8">
    <name type="scientific">Phytophthora kernoviae</name>
    <dbReference type="NCBI Taxonomy" id="325452"/>
    <lineage>
        <taxon>Eukaryota</taxon>
        <taxon>Sar</taxon>
        <taxon>Stramenopiles</taxon>
        <taxon>Oomycota</taxon>
        <taxon>Peronosporomycetes</taxon>
        <taxon>Peronosporales</taxon>
        <taxon>Peronosporaceae</taxon>
        <taxon>Phytophthora</taxon>
    </lineage>
</organism>
<evidence type="ECO:0000259" key="5">
    <source>
        <dbReference type="Pfam" id="PF18564"/>
    </source>
</evidence>
<evidence type="ECO:0000313" key="8">
    <source>
        <dbReference type="Proteomes" id="UP000277300"/>
    </source>
</evidence>
<dbReference type="InterPro" id="IPR013780">
    <property type="entry name" value="Glyco_hydro_b"/>
</dbReference>
<dbReference type="EMBL" id="MBAD02002337">
    <property type="protein sequence ID" value="RLN48216.1"/>
    <property type="molecule type" value="Genomic_DNA"/>
</dbReference>
<keyword evidence="2" id="KW-0378">Hydrolase</keyword>
<comment type="caution">
    <text evidence="7">The sequence shown here is derived from an EMBL/GenBank/DDBJ whole genome shotgun (WGS) entry which is preliminary data.</text>
</comment>
<comment type="similarity">
    <text evidence="1">Belongs to the glycosyl hydrolase 5 (cellulase A) family.</text>
</comment>
<dbReference type="InterPro" id="IPR008701">
    <property type="entry name" value="NPP1"/>
</dbReference>
<dbReference type="Gene3D" id="2.60.40.1180">
    <property type="entry name" value="Golgi alpha-mannosidase II"/>
    <property type="match status" value="1"/>
</dbReference>
<evidence type="ECO:0000256" key="4">
    <source>
        <dbReference type="SAM" id="MobiDB-lite"/>
    </source>
</evidence>
<keyword evidence="3" id="KW-0326">Glycosidase</keyword>
<dbReference type="AlphaFoldDB" id="A0A3F2RFK4"/>
<dbReference type="Pfam" id="PF18564">
    <property type="entry name" value="Glyco_hydro_5_C"/>
    <property type="match status" value="1"/>
</dbReference>
<dbReference type="Proteomes" id="UP000284657">
    <property type="component" value="Unassembled WGS sequence"/>
</dbReference>
<reference evidence="8 9" key="1">
    <citation type="submission" date="2018-07" db="EMBL/GenBank/DDBJ databases">
        <title>Genome sequencing of oomycete isolates from Chile give support for New Zealand origin for Phytophthora kernoviae and make available the first Nothophytophthora sp. genome.</title>
        <authorList>
            <person name="Studholme D.J."/>
            <person name="Sanfuentes E."/>
            <person name="Panda P."/>
            <person name="Hill R."/>
            <person name="Sambles C."/>
            <person name="Grant M."/>
            <person name="Williams N.M."/>
            <person name="Mcdougal R.L."/>
        </authorList>
    </citation>
    <scope>NUCLEOTIDE SEQUENCE [LARGE SCALE GENOMIC DNA]</scope>
    <source>
        <strain evidence="7">Chile6</strain>
        <strain evidence="6">Chile7</strain>
    </source>
</reference>
<dbReference type="PANTHER" id="PTHR31308:SF5">
    <property type="entry name" value="ERGOSTERYL-BETA-GLUCOSIDASE"/>
    <property type="match status" value="1"/>
</dbReference>
<dbReference type="Pfam" id="PF05630">
    <property type="entry name" value="NPP1"/>
    <property type="match status" value="1"/>
</dbReference>
<gene>
    <name evidence="6" type="ORF">BBJ29_008495</name>
    <name evidence="7" type="ORF">BBP00_00009091</name>
</gene>